<feature type="transmembrane region" description="Helical" evidence="1">
    <location>
        <begin position="159"/>
        <end position="175"/>
    </location>
</feature>
<keyword evidence="1" id="KW-0812">Transmembrane</keyword>
<name>A0A1M5APK4_9BACT</name>
<feature type="transmembrane region" description="Helical" evidence="1">
    <location>
        <begin position="219"/>
        <end position="237"/>
    </location>
</feature>
<keyword evidence="1" id="KW-1133">Transmembrane helix</keyword>
<feature type="transmembrane region" description="Helical" evidence="1">
    <location>
        <begin position="90"/>
        <end position="114"/>
    </location>
</feature>
<feature type="transmembrane region" description="Helical" evidence="1">
    <location>
        <begin position="257"/>
        <end position="277"/>
    </location>
</feature>
<proteinExistence type="predicted"/>
<feature type="transmembrane region" description="Helical" evidence="1">
    <location>
        <begin position="328"/>
        <end position="348"/>
    </location>
</feature>
<accession>A0A1M5APK4</accession>
<dbReference type="STRING" id="1484053.SAMN05444274_104417"/>
<dbReference type="RefSeq" id="WP_073001579.1">
    <property type="nucleotide sequence ID" value="NZ_FQUM01000004.1"/>
</dbReference>
<evidence type="ECO:0000313" key="2">
    <source>
        <dbReference type="EMBL" id="SHF32169.1"/>
    </source>
</evidence>
<dbReference type="AlphaFoldDB" id="A0A1M5APK4"/>
<dbReference type="OrthoDB" id="920620at2"/>
<protein>
    <submittedName>
        <fullName evidence="2">Uncharacterized protein</fullName>
    </submittedName>
</protein>
<feature type="transmembrane region" description="Helical" evidence="1">
    <location>
        <begin position="297"/>
        <end position="316"/>
    </location>
</feature>
<dbReference type="EMBL" id="FQUM01000004">
    <property type="protein sequence ID" value="SHF32169.1"/>
    <property type="molecule type" value="Genomic_DNA"/>
</dbReference>
<keyword evidence="3" id="KW-1185">Reference proteome</keyword>
<sequence>MNRSQWIGVLIVGMSLGTAWAVRGQFGHEQGAAWAGGIGALALVLMSQRTDWYRKLFPIAMVSAIGWGVTGMISYGRVVGFGRSNDFPNVFYGLLMLFVIGGLFGLLGGGLTGLCLESSEKKKVKWASLMAEVVAGGLISYGFLVQQIGVLMTPPRSEAWAFCLGGGLAMLWYMARNGFNSSLRVALFTAFGAGFGFAFGNFLQTVGTVLQIQFNMWNVMEYSIGFFGGTAMAYTVLTSEWPKTEQPPKRWENQSALFFLVAFIPLIVFRESIQYSHLVNRFGDIQNVEHLANLSSWIAAFVLVVGIFSAWFFFVRKAYSGEKNRAKYLFAGYLAVYIFMSYVVTGVSAGQFHLNHHLYVVNFIVIFLLLSKVDMSVAEIKVHAMHYGKYRLLFLSILLFIALLALVSISIHDELAGAQQRFPV</sequence>
<feature type="transmembrane region" description="Helical" evidence="1">
    <location>
        <begin position="187"/>
        <end position="207"/>
    </location>
</feature>
<gene>
    <name evidence="2" type="ORF">SAMN05444274_104417</name>
</gene>
<keyword evidence="1" id="KW-0472">Membrane</keyword>
<organism evidence="2 3">
    <name type="scientific">Mariniphaga anaerophila</name>
    <dbReference type="NCBI Taxonomy" id="1484053"/>
    <lineage>
        <taxon>Bacteria</taxon>
        <taxon>Pseudomonadati</taxon>
        <taxon>Bacteroidota</taxon>
        <taxon>Bacteroidia</taxon>
        <taxon>Marinilabiliales</taxon>
        <taxon>Prolixibacteraceae</taxon>
        <taxon>Mariniphaga</taxon>
    </lineage>
</organism>
<feature type="transmembrane region" description="Helical" evidence="1">
    <location>
        <begin position="354"/>
        <end position="371"/>
    </location>
</feature>
<evidence type="ECO:0000313" key="3">
    <source>
        <dbReference type="Proteomes" id="UP000184164"/>
    </source>
</evidence>
<feature type="transmembrane region" description="Helical" evidence="1">
    <location>
        <begin position="59"/>
        <end position="78"/>
    </location>
</feature>
<feature type="transmembrane region" description="Helical" evidence="1">
    <location>
        <begin position="392"/>
        <end position="411"/>
    </location>
</feature>
<dbReference type="Proteomes" id="UP000184164">
    <property type="component" value="Unassembled WGS sequence"/>
</dbReference>
<reference evidence="2 3" key="1">
    <citation type="submission" date="2016-11" db="EMBL/GenBank/DDBJ databases">
        <authorList>
            <person name="Jaros S."/>
            <person name="Januszkiewicz K."/>
            <person name="Wedrychowicz H."/>
        </authorList>
    </citation>
    <scope>NUCLEOTIDE SEQUENCE [LARGE SCALE GENOMIC DNA]</scope>
    <source>
        <strain evidence="2 3">DSM 26910</strain>
    </source>
</reference>
<evidence type="ECO:0000256" key="1">
    <source>
        <dbReference type="SAM" id="Phobius"/>
    </source>
</evidence>
<feature type="transmembrane region" description="Helical" evidence="1">
    <location>
        <begin position="126"/>
        <end position="144"/>
    </location>
</feature>
<feature type="transmembrane region" description="Helical" evidence="1">
    <location>
        <begin position="31"/>
        <end position="47"/>
    </location>
</feature>